<dbReference type="InterPro" id="IPR005000">
    <property type="entry name" value="Aldolase/citrate-lyase_domain"/>
</dbReference>
<name>A0A3M9NEM4_9BACT</name>
<comment type="similarity">
    <text evidence="1">Belongs to the HpcH/HpaI aldolase family.</text>
</comment>
<dbReference type="InterPro" id="IPR050251">
    <property type="entry name" value="HpcH-HpaI_aldolase"/>
</dbReference>
<dbReference type="PANTHER" id="PTHR30502:SF0">
    <property type="entry name" value="PHOSPHOENOLPYRUVATE CARBOXYLASE FAMILY PROTEIN"/>
    <property type="match status" value="1"/>
</dbReference>
<evidence type="ECO:0000256" key="2">
    <source>
        <dbReference type="ARBA" id="ARBA00022723"/>
    </source>
</evidence>
<dbReference type="RefSeq" id="WP_123120779.1">
    <property type="nucleotide sequence ID" value="NZ_RJJR01000008.1"/>
</dbReference>
<dbReference type="AlphaFoldDB" id="A0A3M9NEM4"/>
<dbReference type="GO" id="GO:0046872">
    <property type="term" value="F:metal ion binding"/>
    <property type="evidence" value="ECO:0007669"/>
    <property type="project" value="UniProtKB-KW"/>
</dbReference>
<dbReference type="EMBL" id="RJJR01000008">
    <property type="protein sequence ID" value="RNI36226.1"/>
    <property type="molecule type" value="Genomic_DNA"/>
</dbReference>
<evidence type="ECO:0000259" key="4">
    <source>
        <dbReference type="Pfam" id="PF03328"/>
    </source>
</evidence>
<organism evidence="5 6">
    <name type="scientific">Hanamia caeni</name>
    <dbReference type="NCBI Taxonomy" id="2294116"/>
    <lineage>
        <taxon>Bacteria</taxon>
        <taxon>Pseudomonadati</taxon>
        <taxon>Bacteroidota</taxon>
        <taxon>Chitinophagia</taxon>
        <taxon>Chitinophagales</taxon>
        <taxon>Chitinophagaceae</taxon>
        <taxon>Hanamia</taxon>
    </lineage>
</organism>
<dbReference type="OrthoDB" id="86160at2"/>
<dbReference type="Gene3D" id="3.20.20.60">
    <property type="entry name" value="Phosphoenolpyruvate-binding domains"/>
    <property type="match status" value="1"/>
</dbReference>
<feature type="domain" description="HpcH/HpaI aldolase/citrate lyase" evidence="4">
    <location>
        <begin position="27"/>
        <end position="244"/>
    </location>
</feature>
<protein>
    <recommendedName>
        <fullName evidence="4">HpcH/HpaI aldolase/citrate lyase domain-containing protein</fullName>
    </recommendedName>
</protein>
<keyword evidence="2" id="KW-0479">Metal-binding</keyword>
<dbReference type="GO" id="GO:0005737">
    <property type="term" value="C:cytoplasm"/>
    <property type="evidence" value="ECO:0007669"/>
    <property type="project" value="TreeGrafter"/>
</dbReference>
<dbReference type="Proteomes" id="UP000267223">
    <property type="component" value="Unassembled WGS sequence"/>
</dbReference>
<keyword evidence="6" id="KW-1185">Reference proteome</keyword>
<reference evidence="5 6" key="1">
    <citation type="submission" date="2018-11" db="EMBL/GenBank/DDBJ databases">
        <title>Draft genome sequence of Ferruginibacter sp. BO-59.</title>
        <authorList>
            <person name="Im W.T."/>
        </authorList>
    </citation>
    <scope>NUCLEOTIDE SEQUENCE [LARGE SCALE GENOMIC DNA]</scope>
    <source>
        <strain evidence="5 6">BO-59</strain>
    </source>
</reference>
<dbReference type="SUPFAM" id="SSF51621">
    <property type="entry name" value="Phosphoenolpyruvate/pyruvate domain"/>
    <property type="match status" value="1"/>
</dbReference>
<accession>A0A3M9NEM4</accession>
<comment type="caution">
    <text evidence="5">The sequence shown here is derived from an EMBL/GenBank/DDBJ whole genome shotgun (WGS) entry which is preliminary data.</text>
</comment>
<dbReference type="InterPro" id="IPR040442">
    <property type="entry name" value="Pyrv_kinase-like_dom_sf"/>
</dbReference>
<dbReference type="InterPro" id="IPR015813">
    <property type="entry name" value="Pyrv/PenolPyrv_kinase-like_dom"/>
</dbReference>
<evidence type="ECO:0000256" key="3">
    <source>
        <dbReference type="ARBA" id="ARBA00023239"/>
    </source>
</evidence>
<keyword evidence="3" id="KW-0456">Lyase</keyword>
<evidence type="ECO:0000313" key="5">
    <source>
        <dbReference type="EMBL" id="RNI36226.1"/>
    </source>
</evidence>
<gene>
    <name evidence="5" type="ORF">EFY79_11125</name>
</gene>
<evidence type="ECO:0000313" key="6">
    <source>
        <dbReference type="Proteomes" id="UP000267223"/>
    </source>
</evidence>
<dbReference type="Pfam" id="PF03328">
    <property type="entry name" value="HpcH_HpaI"/>
    <property type="match status" value="1"/>
</dbReference>
<evidence type="ECO:0000256" key="1">
    <source>
        <dbReference type="ARBA" id="ARBA00005568"/>
    </source>
</evidence>
<sequence length="263" mass="29675">MSLKTSVVKQKLREGKICFGTMLRVLKSPQAVALCASEGWDYIILDTEHNDYNYETLGSFSLVAKYEKMGLFVRVPDKLYHQMAQMLDIGAEGLILPQVKTAAEARHIIESVKYAPMGKRGVSVSTTATLFRDYSTDEYLDWANRELMTIVQIESEEGINNAEKIISTPGIDAIMIGPADLSNDMGISGQLHHPRMEEAFREIINQCNKYGVAPGIHLSNMEDVTKWTKEGMRFITYSYDTKFIKDAYKNALLNLRGIMNENN</sequence>
<proteinExistence type="inferred from homology"/>
<dbReference type="PANTHER" id="PTHR30502">
    <property type="entry name" value="2-KETO-3-DEOXY-L-RHAMNONATE ALDOLASE"/>
    <property type="match status" value="1"/>
</dbReference>
<dbReference type="GO" id="GO:0016832">
    <property type="term" value="F:aldehyde-lyase activity"/>
    <property type="evidence" value="ECO:0007669"/>
    <property type="project" value="TreeGrafter"/>
</dbReference>